<dbReference type="CDD" id="cd18799">
    <property type="entry name" value="SF2_C_EcoAI-like"/>
    <property type="match status" value="1"/>
</dbReference>
<accession>A0A9X4FDI2</accession>
<proteinExistence type="predicted"/>
<dbReference type="GO" id="GO:0005524">
    <property type="term" value="F:ATP binding"/>
    <property type="evidence" value="ECO:0007669"/>
    <property type="project" value="InterPro"/>
</dbReference>
<dbReference type="Gene3D" id="3.30.870.10">
    <property type="entry name" value="Endonuclease Chain A"/>
    <property type="match status" value="1"/>
</dbReference>
<dbReference type="EMBL" id="JAKNAP010000011">
    <property type="protein sequence ID" value="MDE1356713.1"/>
    <property type="molecule type" value="Genomic_DNA"/>
</dbReference>
<dbReference type="Pfam" id="PF13091">
    <property type="entry name" value="PLDc_2"/>
    <property type="match status" value="1"/>
</dbReference>
<dbReference type="Gene3D" id="3.40.50.300">
    <property type="entry name" value="P-loop containing nucleotide triphosphate hydrolases"/>
    <property type="match status" value="2"/>
</dbReference>
<dbReference type="Gene3D" id="2.10.109.10">
    <property type="entry name" value="Umud Fragment, subunit A"/>
    <property type="match status" value="1"/>
</dbReference>
<dbReference type="CDD" id="cd18032">
    <property type="entry name" value="DEXHc_RE_I_III_res"/>
    <property type="match status" value="1"/>
</dbReference>
<dbReference type="Pfam" id="PF00271">
    <property type="entry name" value="Helicase_C"/>
    <property type="match status" value="1"/>
</dbReference>
<gene>
    <name evidence="3" type="ORF">L9W73_05240</name>
</gene>
<keyword evidence="3" id="KW-0067">ATP-binding</keyword>
<dbReference type="FunFam" id="3.30.870.10:FF:000057">
    <property type="entry name" value="DEAD/DEAH box helicase"/>
    <property type="match status" value="1"/>
</dbReference>
<dbReference type="PROSITE" id="PS51192">
    <property type="entry name" value="HELICASE_ATP_BIND_1"/>
    <property type="match status" value="1"/>
</dbReference>
<evidence type="ECO:0000259" key="1">
    <source>
        <dbReference type="PROSITE" id="PS51192"/>
    </source>
</evidence>
<feature type="domain" description="Helicase C-terminal" evidence="2">
    <location>
        <begin position="439"/>
        <end position="587"/>
    </location>
</feature>
<dbReference type="CDD" id="cd06462">
    <property type="entry name" value="Peptidase_S24_S26"/>
    <property type="match status" value="1"/>
</dbReference>
<dbReference type="InterPro" id="IPR015927">
    <property type="entry name" value="Peptidase_S24_S26A/B/C"/>
</dbReference>
<dbReference type="InterPro" id="IPR036286">
    <property type="entry name" value="LexA/Signal_pep-like_sf"/>
</dbReference>
<dbReference type="PROSITE" id="PS51194">
    <property type="entry name" value="HELICASE_CTER"/>
    <property type="match status" value="1"/>
</dbReference>
<dbReference type="InterPro" id="IPR006935">
    <property type="entry name" value="Helicase/UvrB_N"/>
</dbReference>
<keyword evidence="3" id="KW-0378">Hydrolase</keyword>
<dbReference type="GO" id="GO:0016887">
    <property type="term" value="F:ATP hydrolysis activity"/>
    <property type="evidence" value="ECO:0007669"/>
    <property type="project" value="TreeGrafter"/>
</dbReference>
<name>A0A9X4FDI2_9VIBR</name>
<evidence type="ECO:0000259" key="2">
    <source>
        <dbReference type="PROSITE" id="PS51194"/>
    </source>
</evidence>
<dbReference type="RefSeq" id="WP_176311948.1">
    <property type="nucleotide sequence ID" value="NZ_JAKNAP010000011.1"/>
</dbReference>
<dbReference type="SUPFAM" id="SSF51306">
    <property type="entry name" value="LexA/Signal peptidase"/>
    <property type="match status" value="1"/>
</dbReference>
<comment type="caution">
    <text evidence="3">The sequence shown here is derived from an EMBL/GenBank/DDBJ whole genome shotgun (WGS) entry which is preliminary data.</text>
</comment>
<dbReference type="InterPro" id="IPR027417">
    <property type="entry name" value="P-loop_NTPase"/>
</dbReference>
<dbReference type="SUPFAM" id="SSF56024">
    <property type="entry name" value="Phospholipase D/nuclease"/>
    <property type="match status" value="1"/>
</dbReference>
<dbReference type="AlphaFoldDB" id="A0A9X4FDI2"/>
<sequence>MSAHRTNDQATLYSGPKLSAGGEQDPLLPRLIQAINHASEIEISVSFIQPSGLDLLFDPIIDALKSGASLKLLTSDYLAITHPVALRRLMILAERGAQCRIFTCENQHSFHMKSYIFVKIEQGTISEGCAWIGSNNISKTALLQSYEWALRHDFEKPITSPAAQEFTHIRKQFSAIFKHKQSILLSHHWIDDYVLRHQQLKAQRSLSLFDDSDSYVETPTPNSIQVLTLSALSKSRQQGYTRGLVVLATGMGKTWLAAFDAKQVQAKRVLFVAHREEILTQAESTFSKLLPNVKTGLYNGDQKTVEADYLFASVATLGKKTHLTRFEVNHFDYIVVDEFHHASARSYRDLLAYFQPNFLLGLTATPERSDQADILSLCDNNLVFERNLVHGIDENILVPFNYFGIYDQFVDYQEIPWRNGKFDPTALDSAFATKQRAGHIYQHWLDRKQQRTLAFCVSKRHADYMAEHFCKQGARALAVYSDSKIRRNDALKQLDEGSIDILFSVDLFNEGTDLPAIDTILMIRPTESKILFLQQLGRGLRQSPSTGKEQLVVLDFIGNHSSFLNRPATLLNVGSLKEIAAALNHQLNLAAGCYVNFDPHLIDFWQTLAKKIRSTAAEDYQDLKHQLAHRPTAAEFFHHGYDLSKIRRQMKSWFAFVADQEADISLAQHLMTYGDFLLKAIEVTSMTKCFKAVLLEALLELDGLRIPPTLGELAIQSHKVLIRRPDLMQRDLTDQAKRFKATDQGWLSYWNRNPVKAFTNSDSTGNAWFKIEDDHFIPTFEIDSADLPLLHDLIQELVDLRFAEYIQRVAKQKDHTHSKSIQTTAEIIPIPSENGTQLPFYPNLKIACGHFKQGTHDIQEQYLVPHGYGKLDPERHFIAPASGNSMNGGKNPIEDGDLLLLEWVTPKSAGSISNLVMAIETQDETGDNHYLLRVVRKMGPNHYELEAQNPDYATMPATNTMRTFARLKSIINAS</sequence>
<dbReference type="InterPro" id="IPR025202">
    <property type="entry name" value="PLD-like_dom"/>
</dbReference>
<keyword evidence="3" id="KW-0547">Nucleotide-binding</keyword>
<dbReference type="InterPro" id="IPR052511">
    <property type="entry name" value="ATP-dep_Helicase"/>
</dbReference>
<dbReference type="PANTHER" id="PTHR47962:SF4">
    <property type="entry name" value="HELICASE"/>
    <property type="match status" value="1"/>
</dbReference>
<keyword evidence="3" id="KW-0347">Helicase</keyword>
<evidence type="ECO:0000313" key="4">
    <source>
        <dbReference type="Proteomes" id="UP001140973"/>
    </source>
</evidence>
<evidence type="ECO:0000313" key="3">
    <source>
        <dbReference type="EMBL" id="MDE1356713.1"/>
    </source>
</evidence>
<dbReference type="SMART" id="SM00490">
    <property type="entry name" value="HELICc"/>
    <property type="match status" value="1"/>
</dbReference>
<reference evidence="3" key="1">
    <citation type="submission" date="2022-02" db="EMBL/GenBank/DDBJ databases">
        <title>Emergence and expansion in Europe of a Vibrio aestuarianus clonal complex pathogenic for oysters.</title>
        <authorList>
            <person name="Mesnil A."/>
            <person name="Travers M.-A."/>
        </authorList>
    </citation>
    <scope>NUCLEOTIDE SEQUENCE</scope>
    <source>
        <strain evidence="3">151-ITT-15-cp-1</strain>
    </source>
</reference>
<organism evidence="3 4">
    <name type="scientific">Vibrio aestuarianus</name>
    <dbReference type="NCBI Taxonomy" id="28171"/>
    <lineage>
        <taxon>Bacteria</taxon>
        <taxon>Pseudomonadati</taxon>
        <taxon>Pseudomonadota</taxon>
        <taxon>Gammaproteobacteria</taxon>
        <taxon>Vibrionales</taxon>
        <taxon>Vibrionaceae</taxon>
        <taxon>Vibrio</taxon>
    </lineage>
</organism>
<dbReference type="Proteomes" id="UP001140973">
    <property type="component" value="Unassembled WGS sequence"/>
</dbReference>
<feature type="domain" description="Helicase ATP-binding" evidence="1">
    <location>
        <begin position="234"/>
        <end position="384"/>
    </location>
</feature>
<protein>
    <submittedName>
        <fullName evidence="3">DEAD/DEAH box helicase family protein</fullName>
    </submittedName>
</protein>
<dbReference type="SMART" id="SM00487">
    <property type="entry name" value="DEXDc"/>
    <property type="match status" value="1"/>
</dbReference>
<dbReference type="InterPro" id="IPR001650">
    <property type="entry name" value="Helicase_C-like"/>
</dbReference>
<dbReference type="PANTHER" id="PTHR47962">
    <property type="entry name" value="ATP-DEPENDENT HELICASE LHR-RELATED-RELATED"/>
    <property type="match status" value="1"/>
</dbReference>
<dbReference type="GO" id="GO:0003677">
    <property type="term" value="F:DNA binding"/>
    <property type="evidence" value="ECO:0007669"/>
    <property type="project" value="InterPro"/>
</dbReference>
<dbReference type="Pfam" id="PF00717">
    <property type="entry name" value="Peptidase_S24"/>
    <property type="match status" value="1"/>
</dbReference>
<dbReference type="GO" id="GO:0004386">
    <property type="term" value="F:helicase activity"/>
    <property type="evidence" value="ECO:0007669"/>
    <property type="project" value="UniProtKB-KW"/>
</dbReference>
<dbReference type="SUPFAM" id="SSF52540">
    <property type="entry name" value="P-loop containing nucleoside triphosphate hydrolases"/>
    <property type="match status" value="1"/>
</dbReference>
<dbReference type="InterPro" id="IPR014001">
    <property type="entry name" value="Helicase_ATP-bd"/>
</dbReference>
<dbReference type="Pfam" id="PF04851">
    <property type="entry name" value="ResIII"/>
    <property type="match status" value="1"/>
</dbReference>